<dbReference type="PANTHER" id="PTHR12526:SF572">
    <property type="entry name" value="BLL5144 PROTEIN"/>
    <property type="match status" value="1"/>
</dbReference>
<sequence>MKDHTLTHDNNLKKFSKDTVSMPSGNLHIKEKSLAAHNFLKVNRPGILFISSYPPRECGIATYSQDLINALETKFGHTFQISVCALETTDEKFQYPNIVTGTFNTSEISEYSATADKINLDHNIKAVVIQHEFGFYNINNGADFLYFIQRIIAPVIIVFHTVLPNPDEKIKKMVVAMVAECDAVVVMTETSKGVLNQDYGIDESKVEVIAHGTHLVSNNSRTFLKKKYGLQGRKVLSTFGLLSSGKSIETTLDAMPEIVIAHPDIMFLIIGKTHPGVIKHEGEKYREMLIKKVKKLHLGKNVTFINQYLELSVLLEYLRLTDIYLFTSKDPNQSVSGTFSYAMSCGCPVISTPIPQAREMLKAHPRLIFNFQQSKELSESVLLLLKNDSLRRNISIDMLHKIAPTAWENSAIAHGRLIRKILKNQFTLQYSVPETNLKHLKQMTTSFGILQFSKINRPDIGSGYTLDDNARALIAACMHYENYQDASILPLMKTYLNFIKFCQQPDGTFLNYVDKHKTFSAQNEKENLEDANGRANWALGYIISREAVLPVEMIESAKEIFGLSALNVLSSYSSRAIALNIKGLYYYDLLNPSTRVKRVINILGERLASMYEHESEKGWMWFESYLTYANSVLPEAMLLAWKSIKEPAFKKIAKESFDFLLSKTMPGNTMKVISNRGWMQKGESCNSFGEQAVDVAYTILAMNTFNEICCNNAYSKKMVIAFQWFLGNNHLHQIMYNPCTGGCYDGLEENQVNLNQGAESTISFLLSEMIIVKTGKTRSASFLSLQKTP</sequence>
<protein>
    <submittedName>
        <fullName evidence="3">Uncharacterized protein</fullName>
    </submittedName>
</protein>
<gene>
    <name evidence="3" type="ORF">SDC9_63497</name>
</gene>
<comment type="caution">
    <text evidence="3">The sequence shown here is derived from an EMBL/GenBank/DDBJ whole genome shotgun (WGS) entry which is preliminary data.</text>
</comment>
<dbReference type="Pfam" id="PF13439">
    <property type="entry name" value="Glyco_transf_4"/>
    <property type="match status" value="1"/>
</dbReference>
<evidence type="ECO:0000259" key="1">
    <source>
        <dbReference type="Pfam" id="PF00534"/>
    </source>
</evidence>
<reference evidence="3" key="1">
    <citation type="submission" date="2019-08" db="EMBL/GenBank/DDBJ databases">
        <authorList>
            <person name="Kucharzyk K."/>
            <person name="Murdoch R.W."/>
            <person name="Higgins S."/>
            <person name="Loffler F."/>
        </authorList>
    </citation>
    <scope>NUCLEOTIDE SEQUENCE</scope>
</reference>
<dbReference type="PANTHER" id="PTHR12526">
    <property type="entry name" value="GLYCOSYLTRANSFERASE"/>
    <property type="match status" value="1"/>
</dbReference>
<dbReference type="AlphaFoldDB" id="A0A644XLN2"/>
<evidence type="ECO:0000313" key="3">
    <source>
        <dbReference type="EMBL" id="MPM17112.1"/>
    </source>
</evidence>
<name>A0A644XLN2_9ZZZZ</name>
<dbReference type="InterPro" id="IPR028098">
    <property type="entry name" value="Glyco_trans_4-like_N"/>
</dbReference>
<organism evidence="3">
    <name type="scientific">bioreactor metagenome</name>
    <dbReference type="NCBI Taxonomy" id="1076179"/>
    <lineage>
        <taxon>unclassified sequences</taxon>
        <taxon>metagenomes</taxon>
        <taxon>ecological metagenomes</taxon>
    </lineage>
</organism>
<dbReference type="SUPFAM" id="SSF53756">
    <property type="entry name" value="UDP-Glycosyltransferase/glycogen phosphorylase"/>
    <property type="match status" value="1"/>
</dbReference>
<dbReference type="EMBL" id="VSSQ01002735">
    <property type="protein sequence ID" value="MPM17112.1"/>
    <property type="molecule type" value="Genomic_DNA"/>
</dbReference>
<feature type="domain" description="Glycosyl transferase family 1" evidence="1">
    <location>
        <begin position="221"/>
        <end position="395"/>
    </location>
</feature>
<evidence type="ECO:0000259" key="2">
    <source>
        <dbReference type="Pfam" id="PF13439"/>
    </source>
</evidence>
<dbReference type="Gene3D" id="3.40.50.2000">
    <property type="entry name" value="Glycogen Phosphorylase B"/>
    <property type="match status" value="2"/>
</dbReference>
<proteinExistence type="predicted"/>
<accession>A0A644XLN2</accession>
<feature type="domain" description="Glycosyltransferase subfamily 4-like N-terminal" evidence="2">
    <location>
        <begin position="59"/>
        <end position="213"/>
    </location>
</feature>
<dbReference type="InterPro" id="IPR001296">
    <property type="entry name" value="Glyco_trans_1"/>
</dbReference>
<dbReference type="GO" id="GO:0016757">
    <property type="term" value="F:glycosyltransferase activity"/>
    <property type="evidence" value="ECO:0007669"/>
    <property type="project" value="InterPro"/>
</dbReference>
<dbReference type="Pfam" id="PF00534">
    <property type="entry name" value="Glycos_transf_1"/>
    <property type="match status" value="1"/>
</dbReference>